<comment type="caution">
    <text evidence="3">The sequence shown here is derived from an EMBL/GenBank/DDBJ whole genome shotgun (WGS) entry which is preliminary data.</text>
</comment>
<feature type="transmembrane region" description="Helical" evidence="2">
    <location>
        <begin position="6"/>
        <end position="25"/>
    </location>
</feature>
<keyword evidence="2" id="KW-0812">Transmembrane</keyword>
<sequence>MIEYFLYFLTAFIVYLNILASVCLVKSNDLSVFQKVSQFVFVWLIPIIGPKLVLNMLSEAEPESTEWVPRMAHGWLIIGNVYHDSLHGREDSSPTDISSGSDGGSSD</sequence>
<organism evidence="3 4">
    <name type="scientific">Paraglaciecola chathamensis S18K6</name>
    <dbReference type="NCBI Taxonomy" id="1127672"/>
    <lineage>
        <taxon>Bacteria</taxon>
        <taxon>Pseudomonadati</taxon>
        <taxon>Pseudomonadota</taxon>
        <taxon>Gammaproteobacteria</taxon>
        <taxon>Alteromonadales</taxon>
        <taxon>Alteromonadaceae</taxon>
        <taxon>Paraglaciecola</taxon>
    </lineage>
</organism>
<gene>
    <name evidence="3" type="ORF">GCHA_2090</name>
</gene>
<evidence type="ECO:0000313" key="3">
    <source>
        <dbReference type="EMBL" id="GAC10041.1"/>
    </source>
</evidence>
<name>A0AAV3UYW4_9ALTE</name>
<dbReference type="AlphaFoldDB" id="A0AAV3UYW4"/>
<evidence type="ECO:0000256" key="1">
    <source>
        <dbReference type="SAM" id="MobiDB-lite"/>
    </source>
</evidence>
<dbReference type="Proteomes" id="UP000006320">
    <property type="component" value="Unassembled WGS sequence"/>
</dbReference>
<accession>A0AAV3UYW4</accession>
<proteinExistence type="predicted"/>
<keyword evidence="2" id="KW-1133">Transmembrane helix</keyword>
<evidence type="ECO:0000313" key="4">
    <source>
        <dbReference type="Proteomes" id="UP000006320"/>
    </source>
</evidence>
<dbReference type="RefSeq" id="WP_007987696.1">
    <property type="nucleotide sequence ID" value="NZ_BAEM01000032.1"/>
</dbReference>
<evidence type="ECO:0000256" key="2">
    <source>
        <dbReference type="SAM" id="Phobius"/>
    </source>
</evidence>
<keyword evidence="2" id="KW-0472">Membrane</keyword>
<dbReference type="EMBL" id="BAEM01000032">
    <property type="protein sequence ID" value="GAC10041.1"/>
    <property type="molecule type" value="Genomic_DNA"/>
</dbReference>
<reference evidence="3 4" key="1">
    <citation type="journal article" date="2017" name="Antonie Van Leeuwenhoek">
        <title>Rhizobium rhizosphaerae sp. nov., a novel species isolated from rice rhizosphere.</title>
        <authorList>
            <person name="Zhao J.J."/>
            <person name="Zhang J."/>
            <person name="Zhang R.J."/>
            <person name="Zhang C.W."/>
            <person name="Yin H.Q."/>
            <person name="Zhang X.X."/>
        </authorList>
    </citation>
    <scope>NUCLEOTIDE SEQUENCE [LARGE SCALE GENOMIC DNA]</scope>
    <source>
        <strain evidence="3 4">S18K6</strain>
    </source>
</reference>
<feature type="region of interest" description="Disordered" evidence="1">
    <location>
        <begin position="87"/>
        <end position="107"/>
    </location>
</feature>
<protein>
    <submittedName>
        <fullName evidence="3">Uncharacterized protein</fullName>
    </submittedName>
</protein>